<evidence type="ECO:0000256" key="5">
    <source>
        <dbReference type="ARBA" id="ARBA00023242"/>
    </source>
</evidence>
<feature type="non-terminal residue" evidence="7">
    <location>
        <position position="1"/>
    </location>
</feature>
<organism evidence="7 8">
    <name type="scientific">Gigaspora margarita</name>
    <dbReference type="NCBI Taxonomy" id="4874"/>
    <lineage>
        <taxon>Eukaryota</taxon>
        <taxon>Fungi</taxon>
        <taxon>Fungi incertae sedis</taxon>
        <taxon>Mucoromycota</taxon>
        <taxon>Glomeromycotina</taxon>
        <taxon>Glomeromycetes</taxon>
        <taxon>Diversisporales</taxon>
        <taxon>Gigasporaceae</taxon>
        <taxon>Gigaspora</taxon>
    </lineage>
</organism>
<dbReference type="Pfam" id="PF05699">
    <property type="entry name" value="Dimer_Tnp_hAT"/>
    <property type="match status" value="1"/>
</dbReference>
<dbReference type="SUPFAM" id="SSF53098">
    <property type="entry name" value="Ribonuclease H-like"/>
    <property type="match status" value="1"/>
</dbReference>
<keyword evidence="2" id="KW-0479">Metal-binding</keyword>
<proteinExistence type="predicted"/>
<dbReference type="Proteomes" id="UP000789901">
    <property type="component" value="Unassembled WGS sequence"/>
</dbReference>
<evidence type="ECO:0000259" key="6">
    <source>
        <dbReference type="Pfam" id="PF05699"/>
    </source>
</evidence>
<gene>
    <name evidence="7" type="ORF">GMARGA_LOCUS34301</name>
</gene>
<dbReference type="PANTHER" id="PTHR46481">
    <property type="entry name" value="ZINC FINGER BED DOMAIN-CONTAINING PROTEIN 4"/>
    <property type="match status" value="1"/>
</dbReference>
<evidence type="ECO:0000313" key="7">
    <source>
        <dbReference type="EMBL" id="CAG8839117.1"/>
    </source>
</evidence>
<keyword evidence="4" id="KW-0862">Zinc</keyword>
<keyword evidence="3" id="KW-0863">Zinc-finger</keyword>
<feature type="domain" description="HAT C-terminal dimerisation" evidence="6">
    <location>
        <begin position="41"/>
        <end position="114"/>
    </location>
</feature>
<sequence>LKKLTLDFIITIHLLIFLLKMIQQILIIKQTCASTSNNLYELQQYLNEPMISKDTKALDWWKLNCNQFSNLFKIAKDFLAILATSVPSEHIFSLANRIVDDNCTNLDSNTVKAL</sequence>
<comment type="caution">
    <text evidence="7">The sequence shown here is derived from an EMBL/GenBank/DDBJ whole genome shotgun (WGS) entry which is preliminary data.</text>
</comment>
<evidence type="ECO:0000313" key="8">
    <source>
        <dbReference type="Proteomes" id="UP000789901"/>
    </source>
</evidence>
<dbReference type="PANTHER" id="PTHR46481:SF10">
    <property type="entry name" value="ZINC FINGER BED DOMAIN-CONTAINING PROTEIN 39"/>
    <property type="match status" value="1"/>
</dbReference>
<evidence type="ECO:0000256" key="4">
    <source>
        <dbReference type="ARBA" id="ARBA00022833"/>
    </source>
</evidence>
<protein>
    <submittedName>
        <fullName evidence="7">30522_t:CDS:1</fullName>
    </submittedName>
</protein>
<keyword evidence="8" id="KW-1185">Reference proteome</keyword>
<dbReference type="EMBL" id="CAJVQB010059760">
    <property type="protein sequence ID" value="CAG8839117.1"/>
    <property type="molecule type" value="Genomic_DNA"/>
</dbReference>
<evidence type="ECO:0000256" key="3">
    <source>
        <dbReference type="ARBA" id="ARBA00022771"/>
    </source>
</evidence>
<comment type="subcellular location">
    <subcellularLocation>
        <location evidence="1">Nucleus</location>
    </subcellularLocation>
</comment>
<reference evidence="7 8" key="1">
    <citation type="submission" date="2021-06" db="EMBL/GenBank/DDBJ databases">
        <authorList>
            <person name="Kallberg Y."/>
            <person name="Tangrot J."/>
            <person name="Rosling A."/>
        </authorList>
    </citation>
    <scope>NUCLEOTIDE SEQUENCE [LARGE SCALE GENOMIC DNA]</scope>
    <source>
        <strain evidence="7 8">120-4 pot B 10/14</strain>
    </source>
</reference>
<evidence type="ECO:0000256" key="2">
    <source>
        <dbReference type="ARBA" id="ARBA00022723"/>
    </source>
</evidence>
<accession>A0ABN7WRT9</accession>
<name>A0ABN7WRT9_GIGMA</name>
<keyword evidence="5" id="KW-0539">Nucleus</keyword>
<dbReference type="InterPro" id="IPR012337">
    <property type="entry name" value="RNaseH-like_sf"/>
</dbReference>
<dbReference type="InterPro" id="IPR008906">
    <property type="entry name" value="HATC_C_dom"/>
</dbReference>
<evidence type="ECO:0000256" key="1">
    <source>
        <dbReference type="ARBA" id="ARBA00004123"/>
    </source>
</evidence>
<feature type="non-terminal residue" evidence="7">
    <location>
        <position position="114"/>
    </location>
</feature>
<dbReference type="InterPro" id="IPR052035">
    <property type="entry name" value="ZnF_BED_domain_contain"/>
</dbReference>